<comment type="catalytic activity">
    <reaction evidence="1">
        <text>ATP + protein L-histidine = ADP + protein N-phospho-L-histidine.</text>
        <dbReference type="EC" id="2.7.13.3"/>
    </reaction>
</comment>
<feature type="transmembrane region" description="Helical" evidence="7">
    <location>
        <begin position="12"/>
        <end position="36"/>
    </location>
</feature>
<evidence type="ECO:0000256" key="2">
    <source>
        <dbReference type="ARBA" id="ARBA00012438"/>
    </source>
</evidence>
<feature type="domain" description="Histidine kinase" evidence="8">
    <location>
        <begin position="207"/>
        <end position="411"/>
    </location>
</feature>
<dbReference type="PRINTS" id="PR00344">
    <property type="entry name" value="BCTRLSENSOR"/>
</dbReference>
<keyword evidence="10" id="KW-1185">Reference proteome</keyword>
<proteinExistence type="predicted"/>
<evidence type="ECO:0000256" key="3">
    <source>
        <dbReference type="ARBA" id="ARBA00022679"/>
    </source>
</evidence>
<comment type="caution">
    <text evidence="9">The sequence shown here is derived from an EMBL/GenBank/DDBJ whole genome shotgun (WGS) entry which is preliminary data.</text>
</comment>
<keyword evidence="7" id="KW-0472">Membrane</keyword>
<keyword evidence="5 9" id="KW-0418">Kinase</keyword>
<feature type="transmembrane region" description="Helical" evidence="7">
    <location>
        <begin position="92"/>
        <end position="110"/>
    </location>
</feature>
<evidence type="ECO:0000256" key="5">
    <source>
        <dbReference type="ARBA" id="ARBA00022777"/>
    </source>
</evidence>
<dbReference type="GO" id="GO:0005524">
    <property type="term" value="F:ATP binding"/>
    <property type="evidence" value="ECO:0007669"/>
    <property type="project" value="UniProtKB-KW"/>
</dbReference>
<evidence type="ECO:0000313" key="10">
    <source>
        <dbReference type="Proteomes" id="UP000601768"/>
    </source>
</evidence>
<accession>A0A8J6M388</accession>
<dbReference type="Gene3D" id="3.30.565.10">
    <property type="entry name" value="Histidine kinase-like ATPase, C-terminal domain"/>
    <property type="match status" value="1"/>
</dbReference>
<dbReference type="PANTHER" id="PTHR44936:SF10">
    <property type="entry name" value="SENSOR PROTEIN RSTB"/>
    <property type="match status" value="1"/>
</dbReference>
<dbReference type="EC" id="2.7.13.3" evidence="2"/>
<dbReference type="RefSeq" id="WP_186505649.1">
    <property type="nucleotide sequence ID" value="NZ_JACNEP010000003.1"/>
</dbReference>
<dbReference type="InterPro" id="IPR003594">
    <property type="entry name" value="HATPase_dom"/>
</dbReference>
<protein>
    <recommendedName>
        <fullName evidence="2">histidine kinase</fullName>
        <ecNumber evidence="2">2.7.13.3</ecNumber>
    </recommendedName>
</protein>
<dbReference type="EMBL" id="JACNEP010000003">
    <property type="protein sequence ID" value="MBC3765171.1"/>
    <property type="molecule type" value="Genomic_DNA"/>
</dbReference>
<dbReference type="Proteomes" id="UP000601768">
    <property type="component" value="Unassembled WGS sequence"/>
</dbReference>
<evidence type="ECO:0000259" key="8">
    <source>
        <dbReference type="PROSITE" id="PS50109"/>
    </source>
</evidence>
<dbReference type="GO" id="GO:0005886">
    <property type="term" value="C:plasma membrane"/>
    <property type="evidence" value="ECO:0007669"/>
    <property type="project" value="TreeGrafter"/>
</dbReference>
<gene>
    <name evidence="9" type="ORF">H8B19_04745</name>
</gene>
<dbReference type="AlphaFoldDB" id="A0A8J6M388"/>
<evidence type="ECO:0000256" key="7">
    <source>
        <dbReference type="SAM" id="Phobius"/>
    </source>
</evidence>
<feature type="transmembrane region" description="Helical" evidence="7">
    <location>
        <begin position="42"/>
        <end position="60"/>
    </location>
</feature>
<evidence type="ECO:0000256" key="1">
    <source>
        <dbReference type="ARBA" id="ARBA00000085"/>
    </source>
</evidence>
<keyword evidence="3" id="KW-0808">Transferase</keyword>
<evidence type="ECO:0000313" key="9">
    <source>
        <dbReference type="EMBL" id="MBC3765171.1"/>
    </source>
</evidence>
<dbReference type="Pfam" id="PF02518">
    <property type="entry name" value="HATPase_c"/>
    <property type="match status" value="1"/>
</dbReference>
<keyword evidence="4" id="KW-0547">Nucleotide-binding</keyword>
<dbReference type="InterPro" id="IPR036890">
    <property type="entry name" value="HATPase_C_sf"/>
</dbReference>
<dbReference type="GO" id="GO:0000155">
    <property type="term" value="F:phosphorelay sensor kinase activity"/>
    <property type="evidence" value="ECO:0007669"/>
    <property type="project" value="TreeGrafter"/>
</dbReference>
<name>A0A8J6M388_9ALTE</name>
<reference evidence="9" key="2">
    <citation type="submission" date="2020-08" db="EMBL/GenBank/DDBJ databases">
        <authorList>
            <person name="Lai Q."/>
        </authorList>
    </citation>
    <scope>NUCLEOTIDE SEQUENCE</scope>
    <source>
        <strain evidence="9">S27-2</strain>
    </source>
</reference>
<dbReference type="InterPro" id="IPR050980">
    <property type="entry name" value="2C_sensor_his_kinase"/>
</dbReference>
<dbReference type="SUPFAM" id="SSF55874">
    <property type="entry name" value="ATPase domain of HSP90 chaperone/DNA topoisomerase II/histidine kinase"/>
    <property type="match status" value="1"/>
</dbReference>
<dbReference type="PANTHER" id="PTHR44936">
    <property type="entry name" value="SENSOR PROTEIN CREC"/>
    <property type="match status" value="1"/>
</dbReference>
<feature type="transmembrane region" description="Helical" evidence="7">
    <location>
        <begin position="67"/>
        <end position="86"/>
    </location>
</feature>
<feature type="transmembrane region" description="Helical" evidence="7">
    <location>
        <begin position="117"/>
        <end position="135"/>
    </location>
</feature>
<reference evidence="9" key="1">
    <citation type="journal article" date="2018" name="Int. J. Syst. Evol. Microbiol.">
        <title>Neptunicella marina gen. nov., sp. nov., isolated from surface seawater.</title>
        <authorList>
            <person name="Liu X."/>
            <person name="Lai Q."/>
            <person name="Du Y."/>
            <person name="Zhang X."/>
            <person name="Liu Z."/>
            <person name="Sun F."/>
            <person name="Shao Z."/>
        </authorList>
    </citation>
    <scope>NUCLEOTIDE SEQUENCE</scope>
    <source>
        <strain evidence="9">S27-2</strain>
    </source>
</reference>
<evidence type="ECO:0000256" key="4">
    <source>
        <dbReference type="ARBA" id="ARBA00022741"/>
    </source>
</evidence>
<dbReference type="InterPro" id="IPR005467">
    <property type="entry name" value="His_kinase_dom"/>
</dbReference>
<evidence type="ECO:0000256" key="6">
    <source>
        <dbReference type="ARBA" id="ARBA00022840"/>
    </source>
</evidence>
<feature type="transmembrane region" description="Helical" evidence="7">
    <location>
        <begin position="155"/>
        <end position="178"/>
    </location>
</feature>
<dbReference type="PROSITE" id="PS50109">
    <property type="entry name" value="HIS_KIN"/>
    <property type="match status" value="1"/>
</dbReference>
<sequence>MRNKLFLSQSPTLTLFPYLLWFRLLVICTALISGWLSAPATIYWWILAIYLLLLPACLQLKARLSGINATAILLCVDVFVLSFFIHLNQGVLSGWVSALLVPTVLAALALPRLLSWVITLICVLCYTLLIALYLMPSPSPHMHLHAAGMSDHMLGMMITFWVSAFLITAFITAQARIVRHQHQQLMQQQQRQLRDEQIMAVATLTANAAHHLATPLASAQMLTDELCDLASDRTRLQAQEILNQLHRCKQALDKVIQQGKSFDPLSWQSQQVESWLTHLCENWWLTHNEVQFTKELDEQLSRFSLRQNDSLDMAISTLLDNAARACQHITNGAIQLHAHVEHNQLILRIMDNGEGIDTELEQQLGKGFVQSQGNGIGFALANASIEQAGGKVNIEQLSPGAAVTVTLPVITTQDINL</sequence>
<keyword evidence="7" id="KW-0812">Transmembrane</keyword>
<keyword evidence="6" id="KW-0067">ATP-binding</keyword>
<organism evidence="9 10">
    <name type="scientific">Neptunicella marina</name>
    <dbReference type="NCBI Taxonomy" id="2125989"/>
    <lineage>
        <taxon>Bacteria</taxon>
        <taxon>Pseudomonadati</taxon>
        <taxon>Pseudomonadota</taxon>
        <taxon>Gammaproteobacteria</taxon>
        <taxon>Alteromonadales</taxon>
        <taxon>Alteromonadaceae</taxon>
        <taxon>Neptunicella</taxon>
    </lineage>
</organism>
<dbReference type="SMART" id="SM00387">
    <property type="entry name" value="HATPase_c"/>
    <property type="match status" value="1"/>
</dbReference>
<dbReference type="InterPro" id="IPR004358">
    <property type="entry name" value="Sig_transdc_His_kin-like_C"/>
</dbReference>
<keyword evidence="7" id="KW-1133">Transmembrane helix</keyword>